<sequence length="302" mass="34207">MERRIFLQKSLVVGSGLAISPGLLSFPKVPEYADKITILHTNDTHSNIETFPENHAKYPNQGGVARRHALLKRIRKEEKNVLLFDAGDIFQGTPYFNKFHGELEMKLMSQMRYDCATMGNHDFDIGLEGFKNAYQHGDFPFVCSNYDFTNTELKDVTKEYQIFEKGPFKVGVFGLGVGLEGLVAKTNYGDTVFQEPIPIANRIAKHLRFEEECDLVICLSHLGYKPKQFKDNDQTLAAETENIDLIIGGHTHTFLPKPEVHQNKIGEKVLINQVGWAGLALGRIDFFLGEKKKHKCHELVLV</sequence>
<dbReference type="PANTHER" id="PTHR11575:SF24">
    <property type="entry name" value="5'-NUCLEOTIDASE"/>
    <property type="match status" value="1"/>
</dbReference>
<organism evidence="4 5">
    <name type="scientific">Brumimicrobium salinarum</name>
    <dbReference type="NCBI Taxonomy" id="2058658"/>
    <lineage>
        <taxon>Bacteria</taxon>
        <taxon>Pseudomonadati</taxon>
        <taxon>Bacteroidota</taxon>
        <taxon>Flavobacteriia</taxon>
        <taxon>Flavobacteriales</taxon>
        <taxon>Crocinitomicaceae</taxon>
        <taxon>Brumimicrobium</taxon>
    </lineage>
</organism>
<name>A0A2I0R1B6_9FLAO</name>
<dbReference type="SUPFAM" id="SSF56300">
    <property type="entry name" value="Metallo-dependent phosphatases"/>
    <property type="match status" value="1"/>
</dbReference>
<feature type="domain" description="Calcineurin-like phosphoesterase" evidence="3">
    <location>
        <begin position="37"/>
        <end position="253"/>
    </location>
</feature>
<gene>
    <name evidence="4" type="ORF">CW751_09840</name>
</gene>
<dbReference type="PANTHER" id="PTHR11575">
    <property type="entry name" value="5'-NUCLEOTIDASE-RELATED"/>
    <property type="match status" value="1"/>
</dbReference>
<protein>
    <submittedName>
        <fullName evidence="4">Metallophosphatase</fullName>
    </submittedName>
</protein>
<dbReference type="GO" id="GO:0016788">
    <property type="term" value="F:hydrolase activity, acting on ester bonds"/>
    <property type="evidence" value="ECO:0007669"/>
    <property type="project" value="InterPro"/>
</dbReference>
<evidence type="ECO:0000256" key="1">
    <source>
        <dbReference type="ARBA" id="ARBA00006654"/>
    </source>
</evidence>
<dbReference type="InterPro" id="IPR029052">
    <property type="entry name" value="Metallo-depent_PP-like"/>
</dbReference>
<evidence type="ECO:0000259" key="3">
    <source>
        <dbReference type="Pfam" id="PF00149"/>
    </source>
</evidence>
<dbReference type="EMBL" id="PJNI01000010">
    <property type="protein sequence ID" value="PKR80366.1"/>
    <property type="molecule type" value="Genomic_DNA"/>
</dbReference>
<dbReference type="Proteomes" id="UP000236654">
    <property type="component" value="Unassembled WGS sequence"/>
</dbReference>
<dbReference type="Gene3D" id="3.60.21.10">
    <property type="match status" value="1"/>
</dbReference>
<dbReference type="InterPro" id="IPR006179">
    <property type="entry name" value="5_nucleotidase/apyrase"/>
</dbReference>
<keyword evidence="2" id="KW-0378">Hydrolase</keyword>
<reference evidence="4 5" key="1">
    <citation type="submission" date="2017-12" db="EMBL/GenBank/DDBJ databases">
        <title>The draft genome sequence of Brumimicrobium saltpan LHR20.</title>
        <authorList>
            <person name="Do Z.-J."/>
            <person name="Luo H.-R."/>
        </authorList>
    </citation>
    <scope>NUCLEOTIDE SEQUENCE [LARGE SCALE GENOMIC DNA]</scope>
    <source>
        <strain evidence="4 5">LHR20</strain>
    </source>
</reference>
<dbReference type="PROSITE" id="PS00785">
    <property type="entry name" value="5_NUCLEOTIDASE_1"/>
    <property type="match status" value="1"/>
</dbReference>
<dbReference type="PRINTS" id="PR01607">
    <property type="entry name" value="APYRASEFAMLY"/>
</dbReference>
<dbReference type="AlphaFoldDB" id="A0A2I0R1B6"/>
<comment type="caution">
    <text evidence="4">The sequence shown here is derived from an EMBL/GenBank/DDBJ whole genome shotgun (WGS) entry which is preliminary data.</text>
</comment>
<dbReference type="Pfam" id="PF00149">
    <property type="entry name" value="Metallophos"/>
    <property type="match status" value="1"/>
</dbReference>
<accession>A0A2I0R1B6</accession>
<dbReference type="GO" id="GO:0000166">
    <property type="term" value="F:nucleotide binding"/>
    <property type="evidence" value="ECO:0007669"/>
    <property type="project" value="UniProtKB-KW"/>
</dbReference>
<dbReference type="OrthoDB" id="9775118at2"/>
<evidence type="ECO:0000313" key="5">
    <source>
        <dbReference type="Proteomes" id="UP000236654"/>
    </source>
</evidence>
<dbReference type="CDD" id="cd00845">
    <property type="entry name" value="MPP_UshA_N_like"/>
    <property type="match status" value="1"/>
</dbReference>
<proteinExistence type="inferred from homology"/>
<dbReference type="GO" id="GO:0009166">
    <property type="term" value="P:nucleotide catabolic process"/>
    <property type="evidence" value="ECO:0007669"/>
    <property type="project" value="InterPro"/>
</dbReference>
<comment type="similarity">
    <text evidence="1 2">Belongs to the 5'-nucleotidase family.</text>
</comment>
<dbReference type="InterPro" id="IPR004843">
    <property type="entry name" value="Calcineurin-like_PHP"/>
</dbReference>
<evidence type="ECO:0000313" key="4">
    <source>
        <dbReference type="EMBL" id="PKR80366.1"/>
    </source>
</evidence>
<keyword evidence="2" id="KW-0547">Nucleotide-binding</keyword>
<keyword evidence="5" id="KW-1185">Reference proteome</keyword>
<dbReference type="RefSeq" id="WP_101334837.1">
    <property type="nucleotide sequence ID" value="NZ_PJNI01000010.1"/>
</dbReference>
<evidence type="ECO:0000256" key="2">
    <source>
        <dbReference type="RuleBase" id="RU362119"/>
    </source>
</evidence>
<dbReference type="InterPro" id="IPR006146">
    <property type="entry name" value="5'-Nucleotdase_CS"/>
</dbReference>
<dbReference type="GO" id="GO:0046872">
    <property type="term" value="F:metal ion binding"/>
    <property type="evidence" value="ECO:0007669"/>
    <property type="project" value="InterPro"/>
</dbReference>